<dbReference type="InterPro" id="IPR016047">
    <property type="entry name" value="M23ase_b-sheet_dom"/>
</dbReference>
<dbReference type="HOGENOM" id="CLU_077601_4_1_11"/>
<proteinExistence type="predicted"/>
<gene>
    <name evidence="3" type="ORF">CGLY_07405</name>
</gene>
<dbReference type="Gene3D" id="2.70.70.10">
    <property type="entry name" value="Glucose Permease (Domain IIA)"/>
    <property type="match status" value="1"/>
</dbReference>
<dbReference type="EMBL" id="CP006842">
    <property type="protein sequence ID" value="AHW63926.1"/>
    <property type="molecule type" value="Genomic_DNA"/>
</dbReference>
<feature type="chain" id="PRO_5004955698" evidence="1">
    <location>
        <begin position="40"/>
        <end position="180"/>
    </location>
</feature>
<evidence type="ECO:0000259" key="2">
    <source>
        <dbReference type="Pfam" id="PF01551"/>
    </source>
</evidence>
<evidence type="ECO:0000256" key="1">
    <source>
        <dbReference type="SAM" id="SignalP"/>
    </source>
</evidence>
<dbReference type="KEGG" id="cgy:CGLY_07405"/>
<name>X5EBC1_9CORY</name>
<feature type="signal peptide" evidence="1">
    <location>
        <begin position="1"/>
        <end position="39"/>
    </location>
</feature>
<reference evidence="3 4" key="1">
    <citation type="journal article" date="2015" name="Int. J. Syst. Evol. Microbiol.">
        <title>Revisiting Corynebacterium glyciniphilum (ex Kubota et al., 1972) sp. nov., nom. rev., isolated from putrefied banana.</title>
        <authorList>
            <person name="Al-Dilaimi A."/>
            <person name="Bednarz H."/>
            <person name="Lomker A."/>
            <person name="Niehaus K."/>
            <person name="Kalinowski J."/>
            <person name="Ruckert C."/>
        </authorList>
    </citation>
    <scope>NUCLEOTIDE SEQUENCE [LARGE SCALE GENOMIC DNA]</scope>
    <source>
        <strain evidence="3">AJ 3170</strain>
    </source>
</reference>
<feature type="domain" description="M23ase beta-sheet core" evidence="2">
    <location>
        <begin position="67"/>
        <end position="156"/>
    </location>
</feature>
<dbReference type="Proteomes" id="UP000023703">
    <property type="component" value="Chromosome"/>
</dbReference>
<dbReference type="Pfam" id="PF01551">
    <property type="entry name" value="Peptidase_M23"/>
    <property type="match status" value="1"/>
</dbReference>
<dbReference type="STRING" id="1404245.CGLY_07405"/>
<protein>
    <submittedName>
        <fullName evidence="3">Putative secreted protein</fullName>
    </submittedName>
</protein>
<evidence type="ECO:0000313" key="3">
    <source>
        <dbReference type="EMBL" id="AHW63926.1"/>
    </source>
</evidence>
<keyword evidence="4" id="KW-1185">Reference proteome</keyword>
<dbReference type="InterPro" id="IPR011055">
    <property type="entry name" value="Dup_hybrid_motif"/>
</dbReference>
<keyword evidence="1" id="KW-0732">Signal</keyword>
<sequence length="180" mass="19143">MTGITTGMTTRLHRQRRPRLFIAWFSVILAVSSLTPAGAQTDRHHERPVPGRVVRPADIPTENWLPGHRGVDLHALPGDAVGASAGGTVHFAGVVAGNPVVSINHSGGLRTTYEPVIANVSAGDRVSSGETIGILAHAESLSDTARREEGLSWGARTGTDYGRYIDPMSLLAPVVVRLWS</sequence>
<dbReference type="SUPFAM" id="SSF51261">
    <property type="entry name" value="Duplicated hybrid motif"/>
    <property type="match status" value="1"/>
</dbReference>
<organism evidence="3 4">
    <name type="scientific">Corynebacterium glyciniphilum AJ 3170</name>
    <dbReference type="NCBI Taxonomy" id="1404245"/>
    <lineage>
        <taxon>Bacteria</taxon>
        <taxon>Bacillati</taxon>
        <taxon>Actinomycetota</taxon>
        <taxon>Actinomycetes</taxon>
        <taxon>Mycobacteriales</taxon>
        <taxon>Corynebacteriaceae</taxon>
        <taxon>Corynebacterium</taxon>
    </lineage>
</organism>
<dbReference type="eggNOG" id="COG0739">
    <property type="taxonomic scope" value="Bacteria"/>
</dbReference>
<evidence type="ECO:0000313" key="4">
    <source>
        <dbReference type="Proteomes" id="UP000023703"/>
    </source>
</evidence>
<dbReference type="AlphaFoldDB" id="X5EBC1"/>
<accession>X5EBC1</accession>
<dbReference type="CDD" id="cd12797">
    <property type="entry name" value="M23_peptidase"/>
    <property type="match status" value="1"/>
</dbReference>